<dbReference type="EMBL" id="QXIS01000009">
    <property type="protein sequence ID" value="RIE06510.1"/>
    <property type="molecule type" value="Genomic_DNA"/>
</dbReference>
<dbReference type="Pfam" id="PF13365">
    <property type="entry name" value="Trypsin_2"/>
    <property type="match status" value="1"/>
</dbReference>
<dbReference type="SUPFAM" id="SSF50494">
    <property type="entry name" value="Trypsin-like serine proteases"/>
    <property type="match status" value="1"/>
</dbReference>
<evidence type="ECO:0000259" key="1">
    <source>
        <dbReference type="PROSITE" id="PS50853"/>
    </source>
</evidence>
<name>A0A398CWE0_9BACT</name>
<dbReference type="SUPFAM" id="SSF55383">
    <property type="entry name" value="Copper amine oxidase, domain N"/>
    <property type="match status" value="2"/>
</dbReference>
<evidence type="ECO:0000313" key="2">
    <source>
        <dbReference type="EMBL" id="RIE06510.1"/>
    </source>
</evidence>
<keyword evidence="3" id="KW-1185">Reference proteome</keyword>
<dbReference type="PRINTS" id="PR00834">
    <property type="entry name" value="PROTEASES2C"/>
</dbReference>
<dbReference type="GO" id="GO:0004252">
    <property type="term" value="F:serine-type endopeptidase activity"/>
    <property type="evidence" value="ECO:0007669"/>
    <property type="project" value="InterPro"/>
</dbReference>
<dbReference type="Gene3D" id="2.60.40.10">
    <property type="entry name" value="Immunoglobulins"/>
    <property type="match status" value="2"/>
</dbReference>
<dbReference type="InterPro" id="IPR012854">
    <property type="entry name" value="Cu_amine_oxidase-like_N"/>
</dbReference>
<dbReference type="InterPro" id="IPR036116">
    <property type="entry name" value="FN3_sf"/>
</dbReference>
<dbReference type="PROSITE" id="PS50853">
    <property type="entry name" value="FN3"/>
    <property type="match status" value="1"/>
</dbReference>
<dbReference type="PANTHER" id="PTHR22939:SF129">
    <property type="entry name" value="SERINE PROTEASE HTRA2, MITOCHONDRIAL"/>
    <property type="match status" value="1"/>
</dbReference>
<dbReference type="InterPro" id="IPR009003">
    <property type="entry name" value="Peptidase_S1_PA"/>
</dbReference>
<dbReference type="InterPro" id="IPR001940">
    <property type="entry name" value="Peptidase_S1C"/>
</dbReference>
<dbReference type="InterPro" id="IPR036582">
    <property type="entry name" value="Mao_N_sf"/>
</dbReference>
<dbReference type="Pfam" id="PF07833">
    <property type="entry name" value="Cu_amine_oxidN1"/>
    <property type="match status" value="1"/>
</dbReference>
<dbReference type="Gene3D" id="3.30.457.10">
    <property type="entry name" value="Copper amine oxidase-like, N-terminal domain"/>
    <property type="match status" value="2"/>
</dbReference>
<dbReference type="InterPro" id="IPR003961">
    <property type="entry name" value="FN3_dom"/>
</dbReference>
<dbReference type="GO" id="GO:0006508">
    <property type="term" value="P:proteolysis"/>
    <property type="evidence" value="ECO:0007669"/>
    <property type="project" value="InterPro"/>
</dbReference>
<accession>A0A398CWE0</accession>
<dbReference type="AlphaFoldDB" id="A0A398CWE0"/>
<dbReference type="InterPro" id="IPR013783">
    <property type="entry name" value="Ig-like_fold"/>
</dbReference>
<reference evidence="2 3" key="1">
    <citation type="submission" date="2018-09" db="EMBL/GenBank/DDBJ databases">
        <title>Discovery and Ecogenomic Context for Candidatus Cryosericales, a Global Caldiserica Order Active in Thawing Permafrost.</title>
        <authorList>
            <person name="Martinez M.A."/>
            <person name="Woodcroft B.J."/>
            <person name="Ignacio Espinoza J.C."/>
            <person name="Zayed A."/>
            <person name="Singleton C.M."/>
            <person name="Boyd J."/>
            <person name="Li Y.-F."/>
            <person name="Purvine S."/>
            <person name="Maughan H."/>
            <person name="Hodgkins S.B."/>
            <person name="Anderson D."/>
            <person name="Sederholm M."/>
            <person name="Temperton B."/>
            <person name="Saleska S.R."/>
            <person name="Tyson G.W."/>
            <person name="Rich V.I."/>
        </authorList>
    </citation>
    <scope>NUCLEOTIDE SEQUENCE [LARGE SCALE GENOMIC DNA]</scope>
    <source>
        <strain evidence="2 3">SMC7</strain>
    </source>
</reference>
<dbReference type="Gene3D" id="2.40.10.120">
    <property type="match status" value="1"/>
</dbReference>
<protein>
    <recommendedName>
        <fullName evidence="1">Fibronectin type-III domain-containing protein</fullName>
    </recommendedName>
</protein>
<dbReference type="OrthoDB" id="189537at2"/>
<dbReference type="SUPFAM" id="SSF49265">
    <property type="entry name" value="Fibronectin type III"/>
    <property type="match status" value="1"/>
</dbReference>
<dbReference type="Proteomes" id="UP000266328">
    <property type="component" value="Unassembled WGS sequence"/>
</dbReference>
<gene>
    <name evidence="2" type="ORF">SMC7_01930</name>
</gene>
<evidence type="ECO:0000313" key="3">
    <source>
        <dbReference type="Proteomes" id="UP000266328"/>
    </source>
</evidence>
<comment type="caution">
    <text evidence="2">The sequence shown here is derived from an EMBL/GenBank/DDBJ whole genome shotgun (WGS) entry which is preliminary data.</text>
</comment>
<proteinExistence type="predicted"/>
<dbReference type="PANTHER" id="PTHR22939">
    <property type="entry name" value="SERINE PROTEASE FAMILY S1C HTRA-RELATED"/>
    <property type="match status" value="1"/>
</dbReference>
<organism evidence="2 3">
    <name type="scientific">Candidatus Cryosericum terrychapinii</name>
    <dbReference type="NCBI Taxonomy" id="2290919"/>
    <lineage>
        <taxon>Bacteria</taxon>
        <taxon>Pseudomonadati</taxon>
        <taxon>Caldisericota/Cryosericota group</taxon>
        <taxon>Candidatus Cryosericota</taxon>
        <taxon>Candidatus Cryosericia</taxon>
        <taxon>Candidatus Cryosericales</taxon>
        <taxon>Candidatus Cryosericaceae</taxon>
        <taxon>Candidatus Cryosericum</taxon>
    </lineage>
</organism>
<sequence>MSRRADFALDIRRGSMKRRISCTCLAIGIFIVFSLALRPVSLIGAASKTVTITLNVGSQRMEMDGAVQLLDAAPVILEDRTVLPVRPIVEAIGGTIEWDATSRKVSIVCHTRTLELWIAKSEAIVDGVTRQIDLANPRVVPVIISGRTMLPIRFVATSLGGTVDWNATLKRITLVFPITVTSTIPVAPTLSMPAEGEAVESLTPRLSWSFVSGASRYRIVLRADDQSVVLDREAQAVSELVVPQGLLAYGRTYTWTVSAGSEDSWGNESDSRSFRTPSLPATLQAPELLTPASNMILDTDEVTLTWKPSTGATSYSLQMERREKFGLVYLPTGEKYTKEGIATTSYTVPKGILANGRYLWSVAACNDAGCSAMSSSSSMVVRRPWSVSEVANLADRVVLIETEERDMFGAVAKSGSGFLISASGWIVTNYHVIDKALAGTITLNDGREITDFVVIGYDVEKDLAIIDVPGDGYPFCKLGDSAAVGLGDGVVAIGSPLGLQNTVSEGIVSRIWADGIQTTAAISPGSSGGALFNLFGEVVGVTTAGMQSGENIGWAIPSNEIGNVSTSGSWSLRQVYESEHGDILAPTWRQSASFVLVNMGPDYTAAPGLDDGIMVATRTEPNQPSKWRLTWWTTGSYTKGAPASILITDNHVRTLVSRQVVGADGGTVEFEYKTGCLRSPLFVILKNCGIGGTVDQYYGVEDVPSQRDAKSELGRFQSQVSSGTVQFTLIGEGIPSGSWSTDWDASIFSDGRVTLELADELLWLGFVPYQSEKGTRVGASVGGMTAKMKLVGTGSFLVFASFYQLLE</sequence>
<feature type="domain" description="Fibronectin type-III" evidence="1">
    <location>
        <begin position="285"/>
        <end position="384"/>
    </location>
</feature>